<keyword evidence="7 10" id="KW-0460">Magnesium</keyword>
<dbReference type="InterPro" id="IPR004520">
    <property type="entry name" value="GTPase_MnmE"/>
</dbReference>
<feature type="binding site" evidence="10">
    <location>
        <position position="21"/>
    </location>
    <ligand>
        <name>(6S)-5-formyl-5,6,7,8-tetrahydrofolate</name>
        <dbReference type="ChEBI" id="CHEBI:57457"/>
    </ligand>
</feature>
<feature type="binding site" evidence="10">
    <location>
        <begin position="359"/>
        <end position="361"/>
    </location>
    <ligand>
        <name>GTP</name>
        <dbReference type="ChEBI" id="CHEBI:37565"/>
    </ligand>
</feature>
<dbReference type="PROSITE" id="PS51709">
    <property type="entry name" value="G_TRME"/>
    <property type="match status" value="1"/>
</dbReference>
<feature type="binding site" evidence="10">
    <location>
        <begin position="273"/>
        <end position="276"/>
    </location>
    <ligand>
        <name>GTP</name>
        <dbReference type="ChEBI" id="CHEBI:37565"/>
    </ligand>
</feature>
<accession>A0A194AIS9</accession>
<sequence>MQSTIAAIATPLGSGGVGIIRISGPVSKLLGQRIFRSSRSGFTDFRPYVLHHGTVLDARGTTLDEVLISYMPGPGSYTGEDVIEINCHGGPLVLQAVLERVLELGAIPACPGEFTKRAFLNGRLDLTQAEAVAEMIEGRSVQGLAMAASKLGGLLGDKLRALRNALEELKIELCVAVDFPEDEVECLEPEAFARRVEGVLDETRELIAAYARNRCWREGALVVLAGRVNAGKSSLMNGLLGRDRAIVTNVPGTTRDYLEETIVLGGMTIRLVDTAGLRETRDQVEQVGVERTRALLQEADLVLLLIDGSRGPDQEDESLARSLPREKLVVVGNKVDVCGEEPGWKRTWEEAGYAPLMLSARQGTHLDRLEAVIIQCLTRGQAEADQGGLVPNLRQKQGLEQGAKALEALLDDLKAGVPYDLLAVHVDAACTAFMELTGEITSDEVLNAIFKDFCIGK</sequence>
<evidence type="ECO:0000256" key="4">
    <source>
        <dbReference type="ARBA" id="ARBA00022723"/>
    </source>
</evidence>
<feature type="binding site" evidence="10">
    <location>
        <position position="254"/>
    </location>
    <ligand>
        <name>Mg(2+)</name>
        <dbReference type="ChEBI" id="CHEBI:18420"/>
    </ligand>
</feature>
<dbReference type="RefSeq" id="WP_069858353.1">
    <property type="nucleotide sequence ID" value="NZ_BDFE01000015.1"/>
</dbReference>
<comment type="subunit">
    <text evidence="10">Homodimer. Heterotetramer of two MnmE and two MnmG subunits.</text>
</comment>
<evidence type="ECO:0000256" key="6">
    <source>
        <dbReference type="ARBA" id="ARBA00022801"/>
    </source>
</evidence>
<keyword evidence="2 10" id="KW-0963">Cytoplasm</keyword>
<dbReference type="InterPro" id="IPR031168">
    <property type="entry name" value="G_TrmE"/>
</dbReference>
<dbReference type="InterPro" id="IPR025867">
    <property type="entry name" value="MnmE_helical"/>
</dbReference>
<dbReference type="InterPro" id="IPR018948">
    <property type="entry name" value="GTP-bd_TrmE_N"/>
</dbReference>
<dbReference type="GO" id="GO:0030488">
    <property type="term" value="P:tRNA methylation"/>
    <property type="evidence" value="ECO:0007669"/>
    <property type="project" value="TreeGrafter"/>
</dbReference>
<dbReference type="FunFam" id="3.40.50.300:FF:001376">
    <property type="entry name" value="tRNA modification GTPase MnmE"/>
    <property type="match status" value="1"/>
</dbReference>
<dbReference type="Pfam" id="PF10396">
    <property type="entry name" value="TrmE_N"/>
    <property type="match status" value="1"/>
</dbReference>
<evidence type="ECO:0000256" key="10">
    <source>
        <dbReference type="HAMAP-Rule" id="MF_00379"/>
    </source>
</evidence>
<keyword evidence="6 10" id="KW-0378">Hydrolase</keyword>
<feature type="binding site" evidence="10">
    <location>
        <position position="84"/>
    </location>
    <ligand>
        <name>(6S)-5-formyl-5,6,7,8-tetrahydrofolate</name>
        <dbReference type="ChEBI" id="CHEBI:57457"/>
    </ligand>
</feature>
<dbReference type="Pfam" id="PF12631">
    <property type="entry name" value="MnmE_helical"/>
    <property type="match status" value="1"/>
</dbReference>
<keyword evidence="14" id="KW-1185">Reference proteome</keyword>
<dbReference type="InterPro" id="IPR006073">
    <property type="entry name" value="GTP-bd"/>
</dbReference>
<evidence type="ECO:0000256" key="11">
    <source>
        <dbReference type="RuleBase" id="RU003313"/>
    </source>
</evidence>
<dbReference type="FunFam" id="3.30.1360.120:FF:000003">
    <property type="entry name" value="tRNA modification GTPase MnmE"/>
    <property type="match status" value="1"/>
</dbReference>
<organism evidence="13 14">
    <name type="scientific">Desulfoplanes formicivorans</name>
    <dbReference type="NCBI Taxonomy" id="1592317"/>
    <lineage>
        <taxon>Bacteria</taxon>
        <taxon>Pseudomonadati</taxon>
        <taxon>Thermodesulfobacteriota</taxon>
        <taxon>Desulfovibrionia</taxon>
        <taxon>Desulfovibrionales</taxon>
        <taxon>Desulfoplanaceae</taxon>
        <taxon>Desulfoplanes</taxon>
    </lineage>
</organism>
<feature type="binding site" evidence="10">
    <location>
        <position position="229"/>
    </location>
    <ligand>
        <name>K(+)</name>
        <dbReference type="ChEBI" id="CHEBI:29103"/>
    </ligand>
</feature>
<keyword evidence="5 10" id="KW-0547">Nucleotide-binding</keyword>
<dbReference type="GO" id="GO:0005525">
    <property type="term" value="F:GTP binding"/>
    <property type="evidence" value="ECO:0007669"/>
    <property type="project" value="UniProtKB-UniRule"/>
</dbReference>
<feature type="binding site" evidence="10">
    <location>
        <position position="253"/>
    </location>
    <ligand>
        <name>K(+)</name>
        <dbReference type="ChEBI" id="CHEBI:29103"/>
    </ligand>
</feature>
<dbReference type="HAMAP" id="MF_00379">
    <property type="entry name" value="GTPase_MnmE"/>
    <property type="match status" value="1"/>
</dbReference>
<dbReference type="CDD" id="cd04164">
    <property type="entry name" value="trmE"/>
    <property type="match status" value="1"/>
</dbReference>
<dbReference type="Pfam" id="PF01926">
    <property type="entry name" value="MMR_HSR1"/>
    <property type="match status" value="1"/>
</dbReference>
<dbReference type="EC" id="3.6.-.-" evidence="10"/>
<dbReference type="PANTHER" id="PTHR42714:SF2">
    <property type="entry name" value="TRNA MODIFICATION GTPASE GTPBP3, MITOCHONDRIAL"/>
    <property type="match status" value="1"/>
</dbReference>
<name>A0A194AIS9_9BACT</name>
<evidence type="ECO:0000256" key="7">
    <source>
        <dbReference type="ARBA" id="ARBA00022842"/>
    </source>
</evidence>
<dbReference type="NCBIfam" id="TIGR00231">
    <property type="entry name" value="small_GTP"/>
    <property type="match status" value="1"/>
</dbReference>
<dbReference type="GO" id="GO:0003924">
    <property type="term" value="F:GTPase activity"/>
    <property type="evidence" value="ECO:0007669"/>
    <property type="project" value="UniProtKB-UniRule"/>
</dbReference>
<dbReference type="InterPro" id="IPR027417">
    <property type="entry name" value="P-loop_NTPase"/>
</dbReference>
<evidence type="ECO:0000313" key="14">
    <source>
        <dbReference type="Proteomes" id="UP000095200"/>
    </source>
</evidence>
<evidence type="ECO:0000256" key="5">
    <source>
        <dbReference type="ARBA" id="ARBA00022741"/>
    </source>
</evidence>
<feature type="binding site" evidence="10">
    <location>
        <position position="457"/>
    </location>
    <ligand>
        <name>(6S)-5-formyl-5,6,7,8-tetrahydrofolate</name>
        <dbReference type="ChEBI" id="CHEBI:57457"/>
    </ligand>
</feature>
<comment type="similarity">
    <text evidence="1 10 11">Belongs to the TRAFAC class TrmE-Era-EngA-EngB-Septin-like GTPase superfamily. TrmE GTPase family.</text>
</comment>
<evidence type="ECO:0000256" key="8">
    <source>
        <dbReference type="ARBA" id="ARBA00022958"/>
    </source>
</evidence>
<keyword evidence="8 10" id="KW-0630">Potassium</keyword>
<dbReference type="GO" id="GO:0046872">
    <property type="term" value="F:metal ion binding"/>
    <property type="evidence" value="ECO:0007669"/>
    <property type="project" value="UniProtKB-KW"/>
</dbReference>
<feature type="binding site" evidence="10">
    <location>
        <position position="248"/>
    </location>
    <ligand>
        <name>K(+)</name>
        <dbReference type="ChEBI" id="CHEBI:29103"/>
    </ligand>
</feature>
<dbReference type="NCBIfam" id="TIGR00450">
    <property type="entry name" value="mnmE_trmE_thdF"/>
    <property type="match status" value="1"/>
</dbReference>
<dbReference type="InterPro" id="IPR005225">
    <property type="entry name" value="Small_GTP-bd"/>
</dbReference>
<dbReference type="Proteomes" id="UP000095200">
    <property type="component" value="Unassembled WGS sequence"/>
</dbReference>
<proteinExistence type="inferred from homology"/>
<comment type="caution">
    <text evidence="10">Lacks conserved residue(s) required for the propagation of feature annotation.</text>
</comment>
<comment type="cofactor">
    <cofactor evidence="10">
        <name>K(+)</name>
        <dbReference type="ChEBI" id="CHEBI:29103"/>
    </cofactor>
    <text evidence="10">Binds 1 potassium ion per subunit.</text>
</comment>
<keyword evidence="9 10" id="KW-0342">GTP-binding</keyword>
<dbReference type="GO" id="GO:0002098">
    <property type="term" value="P:tRNA wobble uridine modification"/>
    <property type="evidence" value="ECO:0007669"/>
    <property type="project" value="TreeGrafter"/>
</dbReference>
<dbReference type="Gene3D" id="1.20.120.430">
    <property type="entry name" value="tRNA modification GTPase MnmE domain 2"/>
    <property type="match status" value="1"/>
</dbReference>
<dbReference type="PANTHER" id="PTHR42714">
    <property type="entry name" value="TRNA MODIFICATION GTPASE GTPBP3"/>
    <property type="match status" value="1"/>
</dbReference>
<feature type="domain" description="TrmE-type G" evidence="12">
    <location>
        <begin position="219"/>
        <end position="378"/>
    </location>
</feature>
<keyword evidence="3 10" id="KW-0819">tRNA processing</keyword>
<evidence type="ECO:0000259" key="12">
    <source>
        <dbReference type="PROSITE" id="PS51709"/>
    </source>
</evidence>
<evidence type="ECO:0000256" key="1">
    <source>
        <dbReference type="ARBA" id="ARBA00011043"/>
    </source>
</evidence>
<comment type="subcellular location">
    <subcellularLocation>
        <location evidence="10">Cytoplasm</location>
    </subcellularLocation>
</comment>
<evidence type="ECO:0000256" key="3">
    <source>
        <dbReference type="ARBA" id="ARBA00022694"/>
    </source>
</evidence>
<reference evidence="14" key="1">
    <citation type="submission" date="2016-06" db="EMBL/GenBank/DDBJ databases">
        <title>Draft genome sequence of Desulfoplanes formicivorans strain Pf12B.</title>
        <authorList>
            <person name="Watanabe M."/>
            <person name="Kojima H."/>
            <person name="Fukui M."/>
        </authorList>
    </citation>
    <scope>NUCLEOTIDE SEQUENCE [LARGE SCALE GENOMIC DNA]</scope>
    <source>
        <strain evidence="14">Pf12B</strain>
    </source>
</reference>
<dbReference type="InterPro" id="IPR027368">
    <property type="entry name" value="MnmE_dom2"/>
</dbReference>
<feature type="binding site" evidence="10">
    <location>
        <position position="123"/>
    </location>
    <ligand>
        <name>(6S)-5-formyl-5,6,7,8-tetrahydrofolate</name>
        <dbReference type="ChEBI" id="CHEBI:57457"/>
    </ligand>
</feature>
<keyword evidence="4 10" id="KW-0479">Metal-binding</keyword>
<comment type="function">
    <text evidence="10">Exhibits a very high intrinsic GTPase hydrolysis rate. Involved in the addition of a carboxymethylaminomethyl (cmnm) group at the wobble position (U34) of certain tRNAs, forming tRNA-cmnm(5)s(2)U34.</text>
</comment>
<dbReference type="OrthoDB" id="9805918at2"/>
<dbReference type="SUPFAM" id="SSF52540">
    <property type="entry name" value="P-loop containing nucleoside triphosphate hydrolases"/>
    <property type="match status" value="1"/>
</dbReference>
<feature type="binding site" evidence="10">
    <location>
        <position position="233"/>
    </location>
    <ligand>
        <name>Mg(2+)</name>
        <dbReference type="ChEBI" id="CHEBI:18420"/>
    </ligand>
</feature>
<feature type="binding site" evidence="10">
    <location>
        <begin position="248"/>
        <end position="254"/>
    </location>
    <ligand>
        <name>GTP</name>
        <dbReference type="ChEBI" id="CHEBI:37565"/>
    </ligand>
</feature>
<feature type="binding site" evidence="10">
    <location>
        <begin position="229"/>
        <end position="234"/>
    </location>
    <ligand>
        <name>GTP</name>
        <dbReference type="ChEBI" id="CHEBI:37565"/>
    </ligand>
</feature>
<comment type="caution">
    <text evidence="13">The sequence shown here is derived from an EMBL/GenBank/DDBJ whole genome shotgun (WGS) entry which is preliminary data.</text>
</comment>
<feature type="binding site" evidence="10">
    <location>
        <position position="250"/>
    </location>
    <ligand>
        <name>K(+)</name>
        <dbReference type="ChEBI" id="CHEBI:29103"/>
    </ligand>
</feature>
<evidence type="ECO:0000256" key="9">
    <source>
        <dbReference type="ARBA" id="ARBA00023134"/>
    </source>
</evidence>
<dbReference type="GO" id="GO:0005829">
    <property type="term" value="C:cytosol"/>
    <property type="evidence" value="ECO:0007669"/>
    <property type="project" value="TreeGrafter"/>
</dbReference>
<dbReference type="EMBL" id="BDFE01000015">
    <property type="protein sequence ID" value="GAU08654.1"/>
    <property type="molecule type" value="Genomic_DNA"/>
</dbReference>
<dbReference type="InterPro" id="IPR027266">
    <property type="entry name" value="TrmE/GcvT-like"/>
</dbReference>
<evidence type="ECO:0000313" key="13">
    <source>
        <dbReference type="EMBL" id="GAU08654.1"/>
    </source>
</evidence>
<dbReference type="GO" id="GO:0042802">
    <property type="term" value="F:identical protein binding"/>
    <property type="evidence" value="ECO:0007669"/>
    <property type="project" value="UniProtKB-ARBA"/>
</dbReference>
<dbReference type="STRING" id="1592317.DPF_1370"/>
<dbReference type="Gene3D" id="3.40.50.300">
    <property type="entry name" value="P-loop containing nucleotide triphosphate hydrolases"/>
    <property type="match status" value="1"/>
</dbReference>
<protein>
    <recommendedName>
        <fullName evidence="10">tRNA modification GTPase MnmE</fullName>
        <ecNumber evidence="10">3.6.-.-</ecNumber>
    </recommendedName>
</protein>
<evidence type="ECO:0000256" key="2">
    <source>
        <dbReference type="ARBA" id="ARBA00022490"/>
    </source>
</evidence>
<dbReference type="Gene3D" id="3.30.1360.120">
    <property type="entry name" value="Probable tRNA modification gtpase trme, domain 1"/>
    <property type="match status" value="1"/>
</dbReference>
<gene>
    <name evidence="10" type="primary">mnmE</name>
    <name evidence="10" type="synonym">trmE</name>
    <name evidence="13" type="ORF">DPF_1370</name>
</gene>
<dbReference type="CDD" id="cd14858">
    <property type="entry name" value="TrmE_N"/>
    <property type="match status" value="1"/>
</dbReference>
<dbReference type="AlphaFoldDB" id="A0A194AIS9"/>